<protein>
    <submittedName>
        <fullName evidence="4">Alpha-amylase</fullName>
    </submittedName>
</protein>
<feature type="domain" description="Glycoside hydrolase family 57 N-terminal" evidence="3">
    <location>
        <begin position="6"/>
        <end position="298"/>
    </location>
</feature>
<dbReference type="GO" id="GO:0003824">
    <property type="term" value="F:catalytic activity"/>
    <property type="evidence" value="ECO:0007669"/>
    <property type="project" value="InterPro"/>
</dbReference>
<dbReference type="InterPro" id="IPR052046">
    <property type="entry name" value="GH57_Enzymes"/>
</dbReference>
<dbReference type="CDD" id="cd10795">
    <property type="entry name" value="GH57N_MJA1_like"/>
    <property type="match status" value="1"/>
</dbReference>
<sequence>MPALCLYFQVHQPLRLKKYRMFDIGHDHQYFNDSSDSNRNNLKILSKVAAKSYLPTNAILAKILKNYPQFKVSFSFSGVFLEQLETHLPHVLESFQSLVNTGRVEILSETYYHSLSFLYSPEEFASQIKLHQAKVKKLFRAHPQVFRNTELIYNNDLAKYVESLGFKGILAEGVDHILGWRSPNFVYQPHGTKAIKLLLKNYRLSDDIAFRFSSHDWPEYPLTAPKFASWINGVNGSGEVVNLFMDYETFGEHQWADTGIFDFLASFPGQILKHPDNSFVTPSEAIDTYPIRDTLDIPNFISWADVERDLSAWLGNPMQHDALHHLYSLESQVLRTKDYSLIDDWRKLQISDHFYYMCTKWFSDGDVHKYFNPHDTPYEAFISFMNALQDLKLRISQSTSSNITI</sequence>
<dbReference type="InterPro" id="IPR011330">
    <property type="entry name" value="Glyco_hydro/deAcase_b/a-brl"/>
</dbReference>
<name>A0A1F4ZDS6_9BACT</name>
<evidence type="ECO:0000313" key="4">
    <source>
        <dbReference type="EMBL" id="OGD03827.1"/>
    </source>
</evidence>
<dbReference type="GO" id="GO:0005975">
    <property type="term" value="P:carbohydrate metabolic process"/>
    <property type="evidence" value="ECO:0007669"/>
    <property type="project" value="InterPro"/>
</dbReference>
<dbReference type="Pfam" id="PF03065">
    <property type="entry name" value="Glyco_hydro_57"/>
    <property type="match status" value="1"/>
</dbReference>
<evidence type="ECO:0000256" key="2">
    <source>
        <dbReference type="ARBA" id="ARBA00023277"/>
    </source>
</evidence>
<dbReference type="Proteomes" id="UP000177080">
    <property type="component" value="Unassembled WGS sequence"/>
</dbReference>
<organism evidence="4 5">
    <name type="scientific">Candidatus Amesbacteria bacterium RIFCSPLOWO2_01_FULL_48_25</name>
    <dbReference type="NCBI Taxonomy" id="1797259"/>
    <lineage>
        <taxon>Bacteria</taxon>
        <taxon>Candidatus Amesiibacteriota</taxon>
    </lineage>
</organism>
<dbReference type="EMBL" id="MEXN01000005">
    <property type="protein sequence ID" value="OGD03827.1"/>
    <property type="molecule type" value="Genomic_DNA"/>
</dbReference>
<dbReference type="Gene3D" id="3.20.110.20">
    <property type="match status" value="1"/>
</dbReference>
<dbReference type="PANTHER" id="PTHR36306">
    <property type="entry name" value="ALPHA-AMYLASE-RELATED-RELATED"/>
    <property type="match status" value="1"/>
</dbReference>
<keyword evidence="2" id="KW-0119">Carbohydrate metabolism</keyword>
<accession>A0A1F4ZDS6</accession>
<dbReference type="SUPFAM" id="SSF88713">
    <property type="entry name" value="Glycoside hydrolase/deacetylase"/>
    <property type="match status" value="1"/>
</dbReference>
<dbReference type="PANTHER" id="PTHR36306:SF1">
    <property type="entry name" value="ALPHA-AMYLASE-RELATED"/>
    <property type="match status" value="1"/>
</dbReference>
<reference evidence="4 5" key="1">
    <citation type="journal article" date="2016" name="Nat. Commun.">
        <title>Thousands of microbial genomes shed light on interconnected biogeochemical processes in an aquifer system.</title>
        <authorList>
            <person name="Anantharaman K."/>
            <person name="Brown C.T."/>
            <person name="Hug L.A."/>
            <person name="Sharon I."/>
            <person name="Castelle C.J."/>
            <person name="Probst A.J."/>
            <person name="Thomas B.C."/>
            <person name="Singh A."/>
            <person name="Wilkins M.J."/>
            <person name="Karaoz U."/>
            <person name="Brodie E.L."/>
            <person name="Williams K.H."/>
            <person name="Hubbard S.S."/>
            <person name="Banfield J.F."/>
        </authorList>
    </citation>
    <scope>NUCLEOTIDE SEQUENCE [LARGE SCALE GENOMIC DNA]</scope>
</reference>
<dbReference type="AlphaFoldDB" id="A0A1F4ZDS6"/>
<evidence type="ECO:0000259" key="3">
    <source>
        <dbReference type="Pfam" id="PF03065"/>
    </source>
</evidence>
<proteinExistence type="inferred from homology"/>
<gene>
    <name evidence="4" type="ORF">A2989_04120</name>
</gene>
<evidence type="ECO:0000256" key="1">
    <source>
        <dbReference type="ARBA" id="ARBA00006821"/>
    </source>
</evidence>
<comment type="similarity">
    <text evidence="1">Belongs to the glycosyl hydrolase 57 family.</text>
</comment>
<dbReference type="InterPro" id="IPR004300">
    <property type="entry name" value="Glyco_hydro_57_N"/>
</dbReference>
<dbReference type="STRING" id="1797259.A2989_04120"/>
<evidence type="ECO:0000313" key="5">
    <source>
        <dbReference type="Proteomes" id="UP000177080"/>
    </source>
</evidence>
<comment type="caution">
    <text evidence="4">The sequence shown here is derived from an EMBL/GenBank/DDBJ whole genome shotgun (WGS) entry which is preliminary data.</text>
</comment>